<protein>
    <recommendedName>
        <fullName evidence="3">DUF222 domain-containing protein</fullName>
    </recommendedName>
</protein>
<dbReference type="Proteomes" id="UP000602198">
    <property type="component" value="Unassembled WGS sequence"/>
</dbReference>
<evidence type="ECO:0008006" key="3">
    <source>
        <dbReference type="Google" id="ProtNLM"/>
    </source>
</evidence>
<dbReference type="RefSeq" id="WP_201945350.1">
    <property type="nucleotide sequence ID" value="NZ_JAERRJ010000003.1"/>
</dbReference>
<keyword evidence="2" id="KW-1185">Reference proteome</keyword>
<dbReference type="EMBL" id="JAERRJ010000003">
    <property type="protein sequence ID" value="MBL1074471.1"/>
    <property type="molecule type" value="Genomic_DNA"/>
</dbReference>
<gene>
    <name evidence="1" type="ORF">JK358_08680</name>
</gene>
<sequence>MSISARELRAVVRKLPARQPITDSYEQAHPGPQSKWPSQRDHLLGWLAEYDGVGYYGREHPGQDARFFYTHFKCAPGLLWLAEALGEDPARLREAVTRVEAAGGNLARQCGAFRAAIPWARIEELLAAQPINCPRSLLRRISKRSPRHTH</sequence>
<organism evidence="1 2">
    <name type="scientific">Nocardia acididurans</name>
    <dbReference type="NCBI Taxonomy" id="2802282"/>
    <lineage>
        <taxon>Bacteria</taxon>
        <taxon>Bacillati</taxon>
        <taxon>Actinomycetota</taxon>
        <taxon>Actinomycetes</taxon>
        <taxon>Mycobacteriales</taxon>
        <taxon>Nocardiaceae</taxon>
        <taxon>Nocardia</taxon>
    </lineage>
</organism>
<proteinExistence type="predicted"/>
<name>A0ABS1M1T9_9NOCA</name>
<comment type="caution">
    <text evidence="1">The sequence shown here is derived from an EMBL/GenBank/DDBJ whole genome shotgun (WGS) entry which is preliminary data.</text>
</comment>
<reference evidence="1 2" key="1">
    <citation type="submission" date="2021-01" db="EMBL/GenBank/DDBJ databases">
        <title>WGS of actinomycetes isolated from Thailand.</title>
        <authorList>
            <person name="Thawai C."/>
        </authorList>
    </citation>
    <scope>NUCLEOTIDE SEQUENCE [LARGE SCALE GENOMIC DNA]</scope>
    <source>
        <strain evidence="1 2">LPG 2</strain>
    </source>
</reference>
<accession>A0ABS1M1T9</accession>
<evidence type="ECO:0000313" key="2">
    <source>
        <dbReference type="Proteomes" id="UP000602198"/>
    </source>
</evidence>
<evidence type="ECO:0000313" key="1">
    <source>
        <dbReference type="EMBL" id="MBL1074471.1"/>
    </source>
</evidence>